<keyword evidence="5 8" id="KW-0812">Transmembrane</keyword>
<dbReference type="InterPro" id="IPR000515">
    <property type="entry name" value="MetI-like"/>
</dbReference>
<evidence type="ECO:0000313" key="11">
    <source>
        <dbReference type="Proteomes" id="UP001501047"/>
    </source>
</evidence>
<evidence type="ECO:0000313" key="10">
    <source>
        <dbReference type="EMBL" id="GAA0776440.1"/>
    </source>
</evidence>
<reference evidence="11" key="1">
    <citation type="journal article" date="2019" name="Int. J. Syst. Evol. Microbiol.">
        <title>The Global Catalogue of Microorganisms (GCM) 10K type strain sequencing project: providing services to taxonomists for standard genome sequencing and annotation.</title>
        <authorList>
            <consortium name="The Broad Institute Genomics Platform"/>
            <consortium name="The Broad Institute Genome Sequencing Center for Infectious Disease"/>
            <person name="Wu L."/>
            <person name="Ma J."/>
        </authorList>
    </citation>
    <scope>NUCLEOTIDE SEQUENCE [LARGE SCALE GENOMIC DNA]</scope>
    <source>
        <strain evidence="11">JCM 1417</strain>
    </source>
</reference>
<sequence length="260" mass="29094">MVKVKKLFSDIYLVLIFIFLYAPIFALALFSFNDSKSMAKWEGFTFKWYQQLFHNDRIISALITTVVVAILASAIATVIGTISAIGIDRMRGPKKAMLLNVNYLPVLNPDIVTAIGLMILFIFFNMKLGFLTMLLAHITFNIPYVVLSVLPKLKQLPDNVEEAAMDLGAKPMYTLRKVILPQIKPGIISGFLIAFTMSIDDFIISFFNTGNGVTNLSIEVYSMAKRGIKPEINALTTLMFITVLILLLLANRKQSMVRKG</sequence>
<feature type="domain" description="ABC transmembrane type-1" evidence="9">
    <location>
        <begin position="62"/>
        <end position="250"/>
    </location>
</feature>
<feature type="transmembrane region" description="Helical" evidence="8">
    <location>
        <begin position="106"/>
        <end position="124"/>
    </location>
</feature>
<dbReference type="InterPro" id="IPR035906">
    <property type="entry name" value="MetI-like_sf"/>
</dbReference>
<dbReference type="PANTHER" id="PTHR43848:SF2">
    <property type="entry name" value="PUTRESCINE TRANSPORT SYSTEM PERMEASE PROTEIN POTI"/>
    <property type="match status" value="1"/>
</dbReference>
<evidence type="ECO:0000256" key="1">
    <source>
        <dbReference type="ARBA" id="ARBA00004651"/>
    </source>
</evidence>
<dbReference type="Gene3D" id="1.10.3720.10">
    <property type="entry name" value="MetI-like"/>
    <property type="match status" value="1"/>
</dbReference>
<dbReference type="Pfam" id="PF00528">
    <property type="entry name" value="BPD_transp_1"/>
    <property type="match status" value="1"/>
</dbReference>
<evidence type="ECO:0000256" key="5">
    <source>
        <dbReference type="ARBA" id="ARBA00022692"/>
    </source>
</evidence>
<dbReference type="RefSeq" id="WP_343827277.1">
    <property type="nucleotide sequence ID" value="NZ_BAAACI010000007.1"/>
</dbReference>
<comment type="similarity">
    <text evidence="2">Belongs to the binding-protein-dependent transport system permease family. CysTW subfamily.</text>
</comment>
<feature type="transmembrane region" description="Helical" evidence="8">
    <location>
        <begin position="232"/>
        <end position="250"/>
    </location>
</feature>
<evidence type="ECO:0000256" key="7">
    <source>
        <dbReference type="ARBA" id="ARBA00023136"/>
    </source>
</evidence>
<dbReference type="PROSITE" id="PS50928">
    <property type="entry name" value="ABC_TM1"/>
    <property type="match status" value="1"/>
</dbReference>
<comment type="subcellular location">
    <subcellularLocation>
        <location evidence="1 8">Cell membrane</location>
        <topology evidence="1 8">Multi-pass membrane protein</topology>
    </subcellularLocation>
</comment>
<evidence type="ECO:0000259" key="9">
    <source>
        <dbReference type="PROSITE" id="PS50928"/>
    </source>
</evidence>
<feature type="transmembrane region" description="Helical" evidence="8">
    <location>
        <begin position="186"/>
        <end position="207"/>
    </location>
</feature>
<dbReference type="InterPro" id="IPR051789">
    <property type="entry name" value="Bact_Polyamine_Transport"/>
</dbReference>
<feature type="transmembrane region" description="Helical" evidence="8">
    <location>
        <begin position="12"/>
        <end position="32"/>
    </location>
</feature>
<dbReference type="SUPFAM" id="SSF161098">
    <property type="entry name" value="MetI-like"/>
    <property type="match status" value="1"/>
</dbReference>
<gene>
    <name evidence="10" type="ORF">GCM10008908_29850</name>
</gene>
<name>A0ABP3W3E8_CLOSU</name>
<proteinExistence type="inferred from homology"/>
<organism evidence="10 11">
    <name type="scientific">Clostridium subterminale</name>
    <dbReference type="NCBI Taxonomy" id="1550"/>
    <lineage>
        <taxon>Bacteria</taxon>
        <taxon>Bacillati</taxon>
        <taxon>Bacillota</taxon>
        <taxon>Clostridia</taxon>
        <taxon>Eubacteriales</taxon>
        <taxon>Clostridiaceae</taxon>
        <taxon>Clostridium</taxon>
    </lineage>
</organism>
<keyword evidence="11" id="KW-1185">Reference proteome</keyword>
<evidence type="ECO:0000256" key="2">
    <source>
        <dbReference type="ARBA" id="ARBA00007069"/>
    </source>
</evidence>
<evidence type="ECO:0000256" key="6">
    <source>
        <dbReference type="ARBA" id="ARBA00022989"/>
    </source>
</evidence>
<protein>
    <submittedName>
        <fullName evidence="10">ABC transporter permease</fullName>
    </submittedName>
</protein>
<evidence type="ECO:0000256" key="8">
    <source>
        <dbReference type="RuleBase" id="RU363032"/>
    </source>
</evidence>
<keyword evidence="7 8" id="KW-0472">Membrane</keyword>
<feature type="transmembrane region" description="Helical" evidence="8">
    <location>
        <begin position="58"/>
        <end position="85"/>
    </location>
</feature>
<dbReference type="PANTHER" id="PTHR43848">
    <property type="entry name" value="PUTRESCINE TRANSPORT SYSTEM PERMEASE PROTEIN POTI"/>
    <property type="match status" value="1"/>
</dbReference>
<keyword evidence="3 8" id="KW-0813">Transport</keyword>
<dbReference type="EMBL" id="BAAACI010000007">
    <property type="protein sequence ID" value="GAA0776440.1"/>
    <property type="molecule type" value="Genomic_DNA"/>
</dbReference>
<dbReference type="CDD" id="cd06261">
    <property type="entry name" value="TM_PBP2"/>
    <property type="match status" value="1"/>
</dbReference>
<accession>A0ABP3W3E8</accession>
<keyword evidence="6 8" id="KW-1133">Transmembrane helix</keyword>
<dbReference type="Proteomes" id="UP001501047">
    <property type="component" value="Unassembled WGS sequence"/>
</dbReference>
<evidence type="ECO:0000256" key="3">
    <source>
        <dbReference type="ARBA" id="ARBA00022448"/>
    </source>
</evidence>
<keyword evidence="4" id="KW-1003">Cell membrane</keyword>
<evidence type="ECO:0000256" key="4">
    <source>
        <dbReference type="ARBA" id="ARBA00022475"/>
    </source>
</evidence>
<comment type="caution">
    <text evidence="10">The sequence shown here is derived from an EMBL/GenBank/DDBJ whole genome shotgun (WGS) entry which is preliminary data.</text>
</comment>
<feature type="transmembrane region" description="Helical" evidence="8">
    <location>
        <begin position="130"/>
        <end position="150"/>
    </location>
</feature>